<organism evidence="1 2">
    <name type="scientific">Astrephomene gubernaculifera</name>
    <dbReference type="NCBI Taxonomy" id="47775"/>
    <lineage>
        <taxon>Eukaryota</taxon>
        <taxon>Viridiplantae</taxon>
        <taxon>Chlorophyta</taxon>
        <taxon>core chlorophytes</taxon>
        <taxon>Chlorophyceae</taxon>
        <taxon>CS clade</taxon>
        <taxon>Chlamydomonadales</taxon>
        <taxon>Astrephomenaceae</taxon>
        <taxon>Astrephomene</taxon>
    </lineage>
</organism>
<reference evidence="1 2" key="1">
    <citation type="journal article" date="2021" name="Sci. Rep.">
        <title>Genome sequencing of the multicellular alga Astrephomene provides insights into convergent evolution of germ-soma differentiation.</title>
        <authorList>
            <person name="Yamashita S."/>
            <person name="Yamamoto K."/>
            <person name="Matsuzaki R."/>
            <person name="Suzuki S."/>
            <person name="Yamaguchi H."/>
            <person name="Hirooka S."/>
            <person name="Minakuchi Y."/>
            <person name="Miyagishima S."/>
            <person name="Kawachi M."/>
            <person name="Toyoda A."/>
            <person name="Nozaki H."/>
        </authorList>
    </citation>
    <scope>NUCLEOTIDE SEQUENCE [LARGE SCALE GENOMIC DNA]</scope>
    <source>
        <strain evidence="1 2">NIES-4017</strain>
    </source>
</reference>
<dbReference type="EMBL" id="BMAR01000072">
    <property type="protein sequence ID" value="GFR52816.1"/>
    <property type="molecule type" value="Genomic_DNA"/>
</dbReference>
<name>A0AAD3E6W2_9CHLO</name>
<evidence type="ECO:0000313" key="2">
    <source>
        <dbReference type="Proteomes" id="UP001054857"/>
    </source>
</evidence>
<sequence length="126" mass="13806">MAILGFRDPIISASPYAAPYAPIVQPLLFILWACFTRAHSQGLTCKPQEGLPLTQPYPPAYFQAKKLPGCPQYSCSCCNLTHGLSLHRALRAAAEDPGFSRPCAAWLGRMACRVCDPEVGPWWGWG</sequence>
<evidence type="ECO:0000313" key="1">
    <source>
        <dbReference type="EMBL" id="GFR52816.1"/>
    </source>
</evidence>
<proteinExistence type="predicted"/>
<comment type="caution">
    <text evidence="1">The sequence shown here is derived from an EMBL/GenBank/DDBJ whole genome shotgun (WGS) entry which is preliminary data.</text>
</comment>
<protein>
    <submittedName>
        <fullName evidence="1">Uncharacterized protein</fullName>
    </submittedName>
</protein>
<gene>
    <name evidence="1" type="ORF">Agub_g15439</name>
</gene>
<accession>A0AAD3E6W2</accession>
<keyword evidence="2" id="KW-1185">Reference proteome</keyword>
<dbReference type="AlphaFoldDB" id="A0AAD3E6W2"/>
<dbReference type="Proteomes" id="UP001054857">
    <property type="component" value="Unassembled WGS sequence"/>
</dbReference>